<evidence type="ECO:0008006" key="5">
    <source>
        <dbReference type="Google" id="ProtNLM"/>
    </source>
</evidence>
<reference evidence="3 4" key="1">
    <citation type="submission" date="2017-06" db="EMBL/GenBank/DDBJ databases">
        <title>Genome sequencing of cyanobaciteial culture collection at National Institute for Environmental Studies (NIES).</title>
        <authorList>
            <person name="Hirose Y."/>
            <person name="Shimura Y."/>
            <person name="Fujisawa T."/>
            <person name="Nakamura Y."/>
            <person name="Kawachi M."/>
        </authorList>
    </citation>
    <scope>NUCLEOTIDE SEQUENCE [LARGE SCALE GENOMIC DNA]</scope>
    <source>
        <strain evidence="3 4">NIES-23</strain>
        <plasmid evidence="4">Plasmid Plasmid3 dna</plasmid>
    </source>
</reference>
<gene>
    <name evidence="3" type="ORF">NIES23_62380</name>
</gene>
<feature type="domain" description="Transposase DDE" evidence="2">
    <location>
        <begin position="402"/>
        <end position="527"/>
    </location>
</feature>
<geneLocation type="plasmid" evidence="3">
    <name>plasmid3</name>
</geneLocation>
<dbReference type="EMBL" id="AP018219">
    <property type="protein sequence ID" value="BAY73410.1"/>
    <property type="molecule type" value="Genomic_DNA"/>
</dbReference>
<dbReference type="Pfam" id="PF13751">
    <property type="entry name" value="DDE_Tnp_1_6"/>
    <property type="match status" value="1"/>
</dbReference>
<evidence type="ECO:0000259" key="1">
    <source>
        <dbReference type="Pfam" id="PF05598"/>
    </source>
</evidence>
<feature type="domain" description="Transposase InsH N-terminal" evidence="1">
    <location>
        <begin position="20"/>
        <end position="113"/>
    </location>
</feature>
<evidence type="ECO:0000313" key="3">
    <source>
        <dbReference type="EMBL" id="BAY73410.1"/>
    </source>
</evidence>
<dbReference type="AlphaFoldDB" id="A0A1Z4KWK9"/>
<evidence type="ECO:0000259" key="2">
    <source>
        <dbReference type="Pfam" id="PF13751"/>
    </source>
</evidence>
<dbReference type="InterPro" id="IPR008490">
    <property type="entry name" value="Transposase_InsH_N"/>
</dbReference>
<dbReference type="Proteomes" id="UP000217507">
    <property type="component" value="Plasmid Plasmid3 dna"/>
</dbReference>
<dbReference type="InterPro" id="IPR047629">
    <property type="entry name" value="IS1182_transpos"/>
</dbReference>
<dbReference type="InterPro" id="IPR025668">
    <property type="entry name" value="Tnp_DDE_dom"/>
</dbReference>
<keyword evidence="3" id="KW-0614">Plasmid</keyword>
<evidence type="ECO:0000313" key="4">
    <source>
        <dbReference type="Proteomes" id="UP000217507"/>
    </source>
</evidence>
<sequence>MSLKPQPISPVPEETVRVARAAFPKGNLYLTLRDEIGTLYSDSDFTALYPTHGQPTVTPWRLALICVLQFIEDLPDRQAAEAVRSRIDWKYVLGLELTDPGFDFSVLCEFRTRLITGGAEQQLLDTLLKQFKERGWLKERGKQRTDSTHVLAAIRNLNRLEGVGETLRAALNDLATVAPDWLRSWVPEEWFERYGRAIEEYRLPKGIAARKEYAEMIGTDGMQLLISVWAEDVPDWLRLVPAVEILRQTWIHQYYVENEQVRLRAASDLAPSGSRFDSPYDIDARFGNKRSVTWTGYKVHLTETCDENQVHLITHAITTQAQVSDVTQTALIHEALAAKDLLPSQHIVDAGYIDSNLIVTSRKRYRIDLVGPVRPNGSWQAKTPGGYDISQFTVNWNTKRVTCPQGKKSTKKWVPTQDKWGNAVINVRFPRKTCRLCNARALCTRSKTEPRELTLRPKAEYQALQTVRQQQLSTDWKKLYDTRAGVEGTLSQGIVTLGLRQARYIGLVKVRLQHLLSAVALNVVRMVSWLHGRTHAKTRISRFAALAPA</sequence>
<proteinExistence type="predicted"/>
<dbReference type="PANTHER" id="PTHR35604">
    <property type="entry name" value="TRANSPOSASE INSH FOR INSERTION SEQUENCE ELEMENT IS5A-RELATED"/>
    <property type="match status" value="1"/>
</dbReference>
<name>A0A1Z4KWK9_ANAVA</name>
<accession>A0A1Z4KWK9</accession>
<organism evidence="3 4">
    <name type="scientific">Trichormus variabilis NIES-23</name>
    <dbReference type="NCBI Taxonomy" id="1973479"/>
    <lineage>
        <taxon>Bacteria</taxon>
        <taxon>Bacillati</taxon>
        <taxon>Cyanobacteriota</taxon>
        <taxon>Cyanophyceae</taxon>
        <taxon>Nostocales</taxon>
        <taxon>Nostocaceae</taxon>
        <taxon>Trichormus</taxon>
    </lineage>
</organism>
<dbReference type="Pfam" id="PF05598">
    <property type="entry name" value="DUF772"/>
    <property type="match status" value="1"/>
</dbReference>
<dbReference type="NCBIfam" id="NF033551">
    <property type="entry name" value="transpos_IS1182"/>
    <property type="match status" value="1"/>
</dbReference>
<dbReference type="PANTHER" id="PTHR35604:SF2">
    <property type="entry name" value="TRANSPOSASE INSH FOR INSERTION SEQUENCE ELEMENT IS5A-RELATED"/>
    <property type="match status" value="1"/>
</dbReference>
<protein>
    <recommendedName>
        <fullName evidence="5">Transposase</fullName>
    </recommendedName>
</protein>